<name>A0A6B8KKP0_9HYPH</name>
<dbReference type="OrthoDB" id="9804841at2"/>
<evidence type="ECO:0000256" key="4">
    <source>
        <dbReference type="ARBA" id="ARBA00015384"/>
    </source>
</evidence>
<keyword evidence="8 10" id="KW-0186">Copper</keyword>
<feature type="topological domain" description="Cytoplasmic" evidence="10">
    <location>
        <begin position="1"/>
        <end position="8"/>
    </location>
</feature>
<reference evidence="11 12" key="1">
    <citation type="submission" date="2019-11" db="EMBL/GenBank/DDBJ databases">
        <title>The genome sequence of Methylocystis heyeri.</title>
        <authorList>
            <person name="Oshkin I.Y."/>
            <person name="Miroshnikov K."/>
            <person name="Dedysh S.N."/>
        </authorList>
    </citation>
    <scope>NUCLEOTIDE SEQUENCE [LARGE SCALE GENOMIC DNA]</scope>
    <source>
        <strain evidence="11 12">H2</strain>
    </source>
</reference>
<proteinExistence type="inferred from homology"/>
<dbReference type="InterPro" id="IPR007533">
    <property type="entry name" value="Cyt_c_oxidase_assmbl_CtaG"/>
</dbReference>
<keyword evidence="10" id="KW-0997">Cell inner membrane</keyword>
<comment type="function">
    <text evidence="1 10">Exerts its effect at some terminal stage of cytochrome c oxidase synthesis, probably by being involved in the insertion of the copper B into subunit I.</text>
</comment>
<gene>
    <name evidence="10" type="primary">ctaG</name>
    <name evidence="11" type="ORF">H2LOC_019655</name>
</gene>
<keyword evidence="12" id="KW-1185">Reference proteome</keyword>
<evidence type="ECO:0000256" key="10">
    <source>
        <dbReference type="HAMAP-Rule" id="MF_00155"/>
    </source>
</evidence>
<evidence type="ECO:0000256" key="3">
    <source>
        <dbReference type="ARBA" id="ARBA00009620"/>
    </source>
</evidence>
<feature type="topological domain" description="Periplasmic" evidence="10">
    <location>
        <begin position="32"/>
        <end position="197"/>
    </location>
</feature>
<accession>A0A6B8KKP0</accession>
<dbReference type="GO" id="GO:0005507">
    <property type="term" value="F:copper ion binding"/>
    <property type="evidence" value="ECO:0007669"/>
    <property type="project" value="InterPro"/>
</dbReference>
<dbReference type="PIRSF" id="PIRSF005413">
    <property type="entry name" value="COX11"/>
    <property type="match status" value="1"/>
</dbReference>
<dbReference type="FunFam" id="2.60.370.10:FF:000001">
    <property type="entry name" value="COX11 cytochrome c oxidase assembly homolog"/>
    <property type="match status" value="1"/>
</dbReference>
<dbReference type="HAMAP" id="MF_00155">
    <property type="entry name" value="CtaG"/>
    <property type="match status" value="1"/>
</dbReference>
<organism evidence="11 12">
    <name type="scientific">Methylocystis heyeri</name>
    <dbReference type="NCBI Taxonomy" id="391905"/>
    <lineage>
        <taxon>Bacteria</taxon>
        <taxon>Pseudomonadati</taxon>
        <taxon>Pseudomonadota</taxon>
        <taxon>Alphaproteobacteria</taxon>
        <taxon>Hyphomicrobiales</taxon>
        <taxon>Methylocystaceae</taxon>
        <taxon>Methylocystis</taxon>
    </lineage>
</organism>
<comment type="similarity">
    <text evidence="3 10">Belongs to the COX11/CtaG family.</text>
</comment>
<keyword evidence="7 10" id="KW-1133">Transmembrane helix</keyword>
<keyword evidence="10" id="KW-1003">Cell membrane</keyword>
<evidence type="ECO:0000256" key="1">
    <source>
        <dbReference type="ARBA" id="ARBA00004007"/>
    </source>
</evidence>
<dbReference type="PANTHER" id="PTHR21320:SF3">
    <property type="entry name" value="CYTOCHROME C OXIDASE ASSEMBLY PROTEIN COX11, MITOCHONDRIAL-RELATED"/>
    <property type="match status" value="1"/>
</dbReference>
<keyword evidence="5 10" id="KW-0812">Transmembrane</keyword>
<comment type="subcellular location">
    <subcellularLocation>
        <location evidence="2 10">Cell inner membrane</location>
        <topology evidence="2 10">Single-pass type II membrane protein</topology>
        <orientation evidence="2 10">Periplasmic side</orientation>
    </subcellularLocation>
</comment>
<evidence type="ECO:0000313" key="11">
    <source>
        <dbReference type="EMBL" id="QGM47711.1"/>
    </source>
</evidence>
<evidence type="ECO:0000256" key="2">
    <source>
        <dbReference type="ARBA" id="ARBA00004382"/>
    </source>
</evidence>
<dbReference type="PANTHER" id="PTHR21320">
    <property type="entry name" value="CYTOCHROME C OXIDASE ASSEMBLY PROTEIN COX11-RELATED"/>
    <property type="match status" value="1"/>
</dbReference>
<evidence type="ECO:0000256" key="6">
    <source>
        <dbReference type="ARBA" id="ARBA00022968"/>
    </source>
</evidence>
<dbReference type="GO" id="GO:0005886">
    <property type="term" value="C:plasma membrane"/>
    <property type="evidence" value="ECO:0007669"/>
    <property type="project" value="UniProtKB-SubCell"/>
</dbReference>
<keyword evidence="9 10" id="KW-0472">Membrane</keyword>
<dbReference type="EMBL" id="CP046052">
    <property type="protein sequence ID" value="QGM47711.1"/>
    <property type="molecule type" value="Genomic_DNA"/>
</dbReference>
<dbReference type="Proteomes" id="UP000309061">
    <property type="component" value="Chromosome"/>
</dbReference>
<protein>
    <recommendedName>
        <fullName evidence="4 10">Cytochrome c oxidase assembly protein CtaG</fullName>
    </recommendedName>
</protein>
<evidence type="ECO:0000256" key="8">
    <source>
        <dbReference type="ARBA" id="ARBA00023008"/>
    </source>
</evidence>
<dbReference type="AlphaFoldDB" id="A0A6B8KKP0"/>
<dbReference type="RefSeq" id="WP_136494365.1">
    <property type="nucleotide sequence ID" value="NZ_CP046052.1"/>
</dbReference>
<dbReference type="Pfam" id="PF04442">
    <property type="entry name" value="CtaG_Cox11"/>
    <property type="match status" value="1"/>
</dbReference>
<dbReference type="NCBIfam" id="NF003465">
    <property type="entry name" value="PRK05089.1"/>
    <property type="match status" value="1"/>
</dbReference>
<dbReference type="SUPFAM" id="SSF110111">
    <property type="entry name" value="Ctag/Cox11"/>
    <property type="match status" value="1"/>
</dbReference>
<dbReference type="Gene3D" id="2.60.370.10">
    <property type="entry name" value="Ctag/Cox11"/>
    <property type="match status" value="1"/>
</dbReference>
<dbReference type="KEGG" id="mhey:H2LOC_019655"/>
<evidence type="ECO:0000313" key="12">
    <source>
        <dbReference type="Proteomes" id="UP000309061"/>
    </source>
</evidence>
<dbReference type="GO" id="GO:0008535">
    <property type="term" value="P:respiratory chain complex IV assembly"/>
    <property type="evidence" value="ECO:0007669"/>
    <property type="project" value="UniProtKB-UniRule"/>
</dbReference>
<evidence type="ECO:0000256" key="5">
    <source>
        <dbReference type="ARBA" id="ARBA00022692"/>
    </source>
</evidence>
<dbReference type="InterPro" id="IPR023471">
    <property type="entry name" value="CtaG/Cox11_dom_sf"/>
</dbReference>
<evidence type="ECO:0000256" key="9">
    <source>
        <dbReference type="ARBA" id="ARBA00023136"/>
    </source>
</evidence>
<sequence length="197" mass="21309">MDVREKGKKSGRVALPLIAGSFAMLALSFASVPLYRMFCAATGFGGTTQVAGQSAEKLGDRVLNVRFDANVARDLPWRFEPEVAKISLRTGQTATVYYKVANLADHETRGVAAYNVAPDQAGSFFKKLACFCFSEQRLAAHETAEWPVVFFLDPALETDETMRGVEEVTLSYSFFAVKGAGPAAARSSEAAPVKPRS</sequence>
<keyword evidence="6 10" id="KW-0735">Signal-anchor</keyword>
<evidence type="ECO:0000256" key="7">
    <source>
        <dbReference type="ARBA" id="ARBA00022989"/>
    </source>
</evidence>